<feature type="region of interest" description="Disordered" evidence="1">
    <location>
        <begin position="359"/>
        <end position="382"/>
    </location>
</feature>
<evidence type="ECO:0000313" key="3">
    <source>
        <dbReference type="Proteomes" id="UP001295684"/>
    </source>
</evidence>
<dbReference type="AlphaFoldDB" id="A0AAD1UHV4"/>
<accession>A0AAD1UHV4</accession>
<protein>
    <submittedName>
        <fullName evidence="2">Uncharacterized protein</fullName>
    </submittedName>
</protein>
<reference evidence="2" key="1">
    <citation type="submission" date="2023-07" db="EMBL/GenBank/DDBJ databases">
        <authorList>
            <consortium name="AG Swart"/>
            <person name="Singh M."/>
            <person name="Singh A."/>
            <person name="Seah K."/>
            <person name="Emmerich C."/>
        </authorList>
    </citation>
    <scope>NUCLEOTIDE SEQUENCE</scope>
    <source>
        <strain evidence="2">DP1</strain>
    </source>
</reference>
<feature type="compositionally biased region" description="Acidic residues" evidence="1">
    <location>
        <begin position="373"/>
        <end position="382"/>
    </location>
</feature>
<proteinExistence type="predicted"/>
<comment type="caution">
    <text evidence="2">The sequence shown here is derived from an EMBL/GenBank/DDBJ whole genome shotgun (WGS) entry which is preliminary data.</text>
</comment>
<gene>
    <name evidence="2" type="ORF">ECRASSUSDP1_LOCUS10986</name>
</gene>
<keyword evidence="3" id="KW-1185">Reference proteome</keyword>
<name>A0AAD1UHV4_EUPCR</name>
<dbReference type="Proteomes" id="UP001295684">
    <property type="component" value="Unassembled WGS sequence"/>
</dbReference>
<sequence>MSVYNGFGTRCQETAYNKATYNMLFLLQHMVYCTLTSPSHVPSEGIPEEKFGKHFEKIYTKMSALETHKYQPPKYSAALKDLREYFSVEELSSGLKERRTTVGYLRNKTPVTRLEPNNRDLCLDEEEAAKYELLKDFGDQELFKKVSNMKNINFQRKYNLANCDSIGLVLKDRLTQNKSKKDCTTNNGNETFKGISIDQFQNSVQKFRSIRRPNPEDYTARSKSKKGCRSKDLQTIQNESIDVQNTIIPNKLITFVKKTSKSNKEIKIQRKKNRILAQSIHSGCVQKYQTNFTITNHADEIANPQIHLKAPMTAKGQRHSNNSVGNISRRDIGGKNLLFKAPMTASNICNTNRLEKGKFPKEPIQRTLTQTYQEEEDNLNVP</sequence>
<organism evidence="2 3">
    <name type="scientific">Euplotes crassus</name>
    <dbReference type="NCBI Taxonomy" id="5936"/>
    <lineage>
        <taxon>Eukaryota</taxon>
        <taxon>Sar</taxon>
        <taxon>Alveolata</taxon>
        <taxon>Ciliophora</taxon>
        <taxon>Intramacronucleata</taxon>
        <taxon>Spirotrichea</taxon>
        <taxon>Hypotrichia</taxon>
        <taxon>Euplotida</taxon>
        <taxon>Euplotidae</taxon>
        <taxon>Moneuplotes</taxon>
    </lineage>
</organism>
<evidence type="ECO:0000256" key="1">
    <source>
        <dbReference type="SAM" id="MobiDB-lite"/>
    </source>
</evidence>
<dbReference type="EMBL" id="CAMPGE010010833">
    <property type="protein sequence ID" value="CAI2369683.1"/>
    <property type="molecule type" value="Genomic_DNA"/>
</dbReference>
<evidence type="ECO:0000313" key="2">
    <source>
        <dbReference type="EMBL" id="CAI2369683.1"/>
    </source>
</evidence>